<evidence type="ECO:0000313" key="1">
    <source>
        <dbReference type="EMBL" id="SMC67692.1"/>
    </source>
</evidence>
<proteinExistence type="predicted"/>
<sequence length="521" mass="57646">MKRRVISLLTAFCLLFLLTGCTDSSMEEKHAPAPTLPPAEDRYHAPDGDESLGINREYRMFFPRTDGLYLVSRTTEVDGENLLDTVEHLLLNLFAFKGDTEALKIGGNKPVGLYGTHPVEISGGVCTVNLSASILDQLRKEKVYKDYLAITATLCELDEISYVNFLIAGLSHEMTGNMPLGTFVGQPDKNIQGFNIQTAWEQMEAKRTPTGMDAAKIPLKTPATLYYPLPDGRGVGCTIREVSFAGQTQAQLVTGLIDTVSTVLKSMPEGQNIPELKSLLLRDPLVIDREDGTQQLVLSLREDAEERLREGKTDPACYEAAMIYMLTTFVPNIRYVSFRVGNQNQLVTELKETEHFSAVTALGGLFSRDVVEPFLKGSITVYFARNGILCECEQPITRRAADSPRAQLCVVMEGPDATERENGVTATLPEGIREDDILGISAEGDTLLVNLSENFREAILENGADNEMLLCYSMVNTLCKNTGMKRVRFYFEGRQEEHIAGTIYWAGEFMYNIGLAEKGLG</sequence>
<keyword evidence="2" id="KW-1185">Reference proteome</keyword>
<comment type="caution">
    <text evidence="1">The sequence shown here is derived from an EMBL/GenBank/DDBJ whole genome shotgun (WGS) entry which is preliminary data.</text>
</comment>
<dbReference type="Proteomes" id="UP000192328">
    <property type="component" value="Unassembled WGS sequence"/>
</dbReference>
<reference evidence="1" key="1">
    <citation type="submission" date="2017-04" db="EMBL/GenBank/DDBJ databases">
        <authorList>
            <person name="Varghese N."/>
            <person name="Submissions S."/>
        </authorList>
    </citation>
    <scope>NUCLEOTIDE SEQUENCE</scope>
    <source>
        <strain evidence="1">WTE2008</strain>
    </source>
</reference>
<protein>
    <submittedName>
        <fullName evidence="1">Sporulation and spore germination</fullName>
    </submittedName>
</protein>
<organism evidence="1 2">
    <name type="scientific">Aristaeella lactis</name>
    <dbReference type="NCBI Taxonomy" id="3046383"/>
    <lineage>
        <taxon>Bacteria</taxon>
        <taxon>Bacillati</taxon>
        <taxon>Bacillota</taxon>
        <taxon>Clostridia</taxon>
        <taxon>Eubacteriales</taxon>
        <taxon>Aristaeellaceae</taxon>
        <taxon>Aristaeella</taxon>
    </lineage>
</organism>
<evidence type="ECO:0000313" key="2">
    <source>
        <dbReference type="Proteomes" id="UP000192328"/>
    </source>
</evidence>
<name>A0AC61PMA8_9FIRM</name>
<gene>
    <name evidence="1" type="ORF">SAMN06297397_1960</name>
</gene>
<dbReference type="EMBL" id="FWXZ01000003">
    <property type="protein sequence ID" value="SMC67692.1"/>
    <property type="molecule type" value="Genomic_DNA"/>
</dbReference>
<accession>A0AC61PMA8</accession>